<dbReference type="EMBL" id="JAPFFF010000043">
    <property type="protein sequence ID" value="KAK8840995.1"/>
    <property type="molecule type" value="Genomic_DNA"/>
</dbReference>
<organism evidence="1 2">
    <name type="scientific">Tritrichomonas musculus</name>
    <dbReference type="NCBI Taxonomy" id="1915356"/>
    <lineage>
        <taxon>Eukaryota</taxon>
        <taxon>Metamonada</taxon>
        <taxon>Parabasalia</taxon>
        <taxon>Tritrichomonadida</taxon>
        <taxon>Tritrichomonadidae</taxon>
        <taxon>Tritrichomonas</taxon>
    </lineage>
</organism>
<accession>A0ABR2H6D0</accession>
<gene>
    <name evidence="1" type="ORF">M9Y10_027832</name>
</gene>
<sequence length="66" mass="7561">MKNARRFLLEYESINQLDHKNIIKAFGISFGDANHSPAILLEHCVSNRCGHQQRNEGSSFCRHHSP</sequence>
<name>A0ABR2H6D0_9EUKA</name>
<comment type="caution">
    <text evidence="1">The sequence shown here is derived from an EMBL/GenBank/DDBJ whole genome shotgun (WGS) entry which is preliminary data.</text>
</comment>
<keyword evidence="2" id="KW-1185">Reference proteome</keyword>
<protein>
    <recommendedName>
        <fullName evidence="3">Serine-threonine/tyrosine-protein kinase catalytic domain-containing protein</fullName>
    </recommendedName>
</protein>
<proteinExistence type="predicted"/>
<evidence type="ECO:0000313" key="1">
    <source>
        <dbReference type="EMBL" id="KAK8840995.1"/>
    </source>
</evidence>
<dbReference type="Proteomes" id="UP001470230">
    <property type="component" value="Unassembled WGS sequence"/>
</dbReference>
<evidence type="ECO:0008006" key="3">
    <source>
        <dbReference type="Google" id="ProtNLM"/>
    </source>
</evidence>
<evidence type="ECO:0000313" key="2">
    <source>
        <dbReference type="Proteomes" id="UP001470230"/>
    </source>
</evidence>
<reference evidence="1 2" key="1">
    <citation type="submission" date="2024-04" db="EMBL/GenBank/DDBJ databases">
        <title>Tritrichomonas musculus Genome.</title>
        <authorList>
            <person name="Alves-Ferreira E."/>
            <person name="Grigg M."/>
            <person name="Lorenzi H."/>
            <person name="Galac M."/>
        </authorList>
    </citation>
    <scope>NUCLEOTIDE SEQUENCE [LARGE SCALE GENOMIC DNA]</scope>
    <source>
        <strain evidence="1 2">EAF2021</strain>
    </source>
</reference>